<keyword evidence="3" id="KW-1185">Reference proteome</keyword>
<proteinExistence type="predicted"/>
<dbReference type="Proteomes" id="UP001458880">
    <property type="component" value="Unassembled WGS sequence"/>
</dbReference>
<feature type="region of interest" description="Disordered" evidence="1">
    <location>
        <begin position="195"/>
        <end position="250"/>
    </location>
</feature>
<organism evidence="2 3">
    <name type="scientific">Popillia japonica</name>
    <name type="common">Japanese beetle</name>
    <dbReference type="NCBI Taxonomy" id="7064"/>
    <lineage>
        <taxon>Eukaryota</taxon>
        <taxon>Metazoa</taxon>
        <taxon>Ecdysozoa</taxon>
        <taxon>Arthropoda</taxon>
        <taxon>Hexapoda</taxon>
        <taxon>Insecta</taxon>
        <taxon>Pterygota</taxon>
        <taxon>Neoptera</taxon>
        <taxon>Endopterygota</taxon>
        <taxon>Coleoptera</taxon>
        <taxon>Polyphaga</taxon>
        <taxon>Scarabaeiformia</taxon>
        <taxon>Scarabaeidae</taxon>
        <taxon>Rutelinae</taxon>
        <taxon>Popillia</taxon>
    </lineage>
</organism>
<feature type="compositionally biased region" description="Polar residues" evidence="1">
    <location>
        <begin position="195"/>
        <end position="222"/>
    </location>
</feature>
<dbReference type="PANTHER" id="PTHR33198:SF19">
    <property type="entry name" value="CCHC-TYPE DOMAIN-CONTAINING PROTEIN"/>
    <property type="match status" value="1"/>
</dbReference>
<evidence type="ECO:0000313" key="3">
    <source>
        <dbReference type="Proteomes" id="UP001458880"/>
    </source>
</evidence>
<comment type="caution">
    <text evidence="2">The sequence shown here is derived from an EMBL/GenBank/DDBJ whole genome shotgun (WGS) entry which is preliminary data.</text>
</comment>
<dbReference type="AlphaFoldDB" id="A0AAW1I8Y5"/>
<dbReference type="PANTHER" id="PTHR33198">
    <property type="entry name" value="ANK_REP_REGION DOMAIN-CONTAINING PROTEIN-RELATED"/>
    <property type="match status" value="1"/>
</dbReference>
<gene>
    <name evidence="2" type="ORF">QE152_g37921</name>
</gene>
<sequence length="250" mass="29087">MGDNRGVMPLCMRGNMAENWKLWRARFENYLVASEVCKKDEKTQCAQLLHYIGDDGFKIYTTFKLLEGQQNKLRDLLQKFEEHFIGKENVAYERYKFFTYRQEEGESLEDFIIELKKKASRCKLEVLQDSLIVTMITCGIRNEAIRQRLLEDDTLTLVKKPDNKLRICLDPRDLNEKVLTYVKCYLDLDSSTENEVQNEQLNATSETSPNQESINRESSVSSEDMEEAFISRGKVTSSGRVTKPPQRLDL</sequence>
<name>A0AAW1I8Y5_POPJA</name>
<evidence type="ECO:0000256" key="1">
    <source>
        <dbReference type="SAM" id="MobiDB-lite"/>
    </source>
</evidence>
<reference evidence="2 3" key="1">
    <citation type="journal article" date="2024" name="BMC Genomics">
        <title>De novo assembly and annotation of Popillia japonica's genome with initial clues to its potential as an invasive pest.</title>
        <authorList>
            <person name="Cucini C."/>
            <person name="Boschi S."/>
            <person name="Funari R."/>
            <person name="Cardaioli E."/>
            <person name="Iannotti N."/>
            <person name="Marturano G."/>
            <person name="Paoli F."/>
            <person name="Bruttini M."/>
            <person name="Carapelli A."/>
            <person name="Frati F."/>
            <person name="Nardi F."/>
        </authorList>
    </citation>
    <scope>NUCLEOTIDE SEQUENCE [LARGE SCALE GENOMIC DNA]</scope>
    <source>
        <strain evidence="2">DMR45628</strain>
    </source>
</reference>
<dbReference type="EMBL" id="JASPKY010000768">
    <property type="protein sequence ID" value="KAK9685590.1"/>
    <property type="molecule type" value="Genomic_DNA"/>
</dbReference>
<protein>
    <submittedName>
        <fullName evidence="2">Uncharacterized protein</fullName>
    </submittedName>
</protein>
<evidence type="ECO:0000313" key="2">
    <source>
        <dbReference type="EMBL" id="KAK9685590.1"/>
    </source>
</evidence>
<accession>A0AAW1I8Y5</accession>